<protein>
    <submittedName>
        <fullName evidence="1">Uncharacterized protein</fullName>
    </submittedName>
</protein>
<reference evidence="1 2" key="1">
    <citation type="journal article" date="2016" name="Mol. Biol. Evol.">
        <title>Comparative Genomics of Early-Diverging Mushroom-Forming Fungi Provides Insights into the Origins of Lignocellulose Decay Capabilities.</title>
        <authorList>
            <person name="Nagy L.G."/>
            <person name="Riley R."/>
            <person name="Tritt A."/>
            <person name="Adam C."/>
            <person name="Daum C."/>
            <person name="Floudas D."/>
            <person name="Sun H."/>
            <person name="Yadav J.S."/>
            <person name="Pangilinan J."/>
            <person name="Larsson K.H."/>
            <person name="Matsuura K."/>
            <person name="Barry K."/>
            <person name="Labutti K."/>
            <person name="Kuo R."/>
            <person name="Ohm R.A."/>
            <person name="Bhattacharya S.S."/>
            <person name="Shirouzu T."/>
            <person name="Yoshinaga Y."/>
            <person name="Martin F.M."/>
            <person name="Grigoriev I.V."/>
            <person name="Hibbett D.S."/>
        </authorList>
    </citation>
    <scope>NUCLEOTIDE SEQUENCE [LARGE SCALE GENOMIC DNA]</scope>
    <source>
        <strain evidence="1 2">CBS 109695</strain>
    </source>
</reference>
<dbReference type="OrthoDB" id="3070764at2759"/>
<evidence type="ECO:0000313" key="1">
    <source>
        <dbReference type="EMBL" id="KZP31970.1"/>
    </source>
</evidence>
<dbReference type="Proteomes" id="UP000076532">
    <property type="component" value="Unassembled WGS sequence"/>
</dbReference>
<proteinExistence type="predicted"/>
<keyword evidence="2" id="KW-1185">Reference proteome</keyword>
<dbReference type="AlphaFoldDB" id="A0A166US71"/>
<dbReference type="STRING" id="436010.A0A166US71"/>
<organism evidence="1 2">
    <name type="scientific">Athelia psychrophila</name>
    <dbReference type="NCBI Taxonomy" id="1759441"/>
    <lineage>
        <taxon>Eukaryota</taxon>
        <taxon>Fungi</taxon>
        <taxon>Dikarya</taxon>
        <taxon>Basidiomycota</taxon>
        <taxon>Agaricomycotina</taxon>
        <taxon>Agaricomycetes</taxon>
        <taxon>Agaricomycetidae</taxon>
        <taxon>Atheliales</taxon>
        <taxon>Atheliaceae</taxon>
        <taxon>Athelia</taxon>
    </lineage>
</organism>
<evidence type="ECO:0000313" key="2">
    <source>
        <dbReference type="Proteomes" id="UP000076532"/>
    </source>
</evidence>
<name>A0A166US71_9AGAM</name>
<accession>A0A166US71</accession>
<dbReference type="EMBL" id="KV417487">
    <property type="protein sequence ID" value="KZP31970.1"/>
    <property type="molecule type" value="Genomic_DNA"/>
</dbReference>
<gene>
    <name evidence="1" type="ORF">FIBSPDRAFT_848945</name>
</gene>
<sequence>MACSAAADEVYARQLLPRKRGYPIFVPEPGVDWPRQFIDRGEDVGDVGFIVDGLFFFVFSLCAPADDPVNCHGVPDGFQQFRPEPGIFYRYPNMHKKGSELTSSSIKQHDISVKGGLQENEYVACCFFTYYWFSISRFQTRTCSSWSRC</sequence>